<evidence type="ECO:0000259" key="5">
    <source>
        <dbReference type="Pfam" id="PF02347"/>
    </source>
</evidence>
<name>A0A0K2SQP0_LIMPI</name>
<dbReference type="InterPro" id="IPR015424">
    <property type="entry name" value="PyrdxlP-dep_Trfase"/>
</dbReference>
<comment type="catalytic activity">
    <reaction evidence="3 4">
        <text>N(6)-[(R)-lipoyl]-L-lysyl-[glycine-cleavage complex H protein] + glycine + H(+) = N(6)-[(R)-S(8)-aminomethyldihydrolipoyl]-L-lysyl-[glycine-cleavage complex H protein] + CO2</text>
        <dbReference type="Rhea" id="RHEA:24304"/>
        <dbReference type="Rhea" id="RHEA-COMP:10494"/>
        <dbReference type="Rhea" id="RHEA-COMP:10495"/>
        <dbReference type="ChEBI" id="CHEBI:15378"/>
        <dbReference type="ChEBI" id="CHEBI:16526"/>
        <dbReference type="ChEBI" id="CHEBI:57305"/>
        <dbReference type="ChEBI" id="CHEBI:83099"/>
        <dbReference type="ChEBI" id="CHEBI:83143"/>
        <dbReference type="EC" id="1.4.4.2"/>
    </reaction>
</comment>
<dbReference type="Proteomes" id="UP000065807">
    <property type="component" value="Chromosome"/>
</dbReference>
<dbReference type="Pfam" id="PF02347">
    <property type="entry name" value="GDC-P"/>
    <property type="match status" value="1"/>
</dbReference>
<dbReference type="PIRSF" id="PIRSF006815">
    <property type="entry name" value="GcvPA"/>
    <property type="match status" value="1"/>
</dbReference>
<sequence length="449" mass="48706">MRYLPLTGADRRRMLDRIGVSRVEELFEAIPPEARRSQPLDLPGPLAEPELSAHMRRLAAENRHADELISFLGAGAYDRVVPAAVRHAVARSEFYTAYTPYQPEVSQGVLQAIYEFQSMVCLLTGMDVANASMYDASTALAEAAAMSCGATGRGRVLVAETVHPEYRRVAATYLAHQDRELVTVPMKDGRLDRHRLEGLLADDAAALLVQQPNFFGILEETDGLADLVHARGALLVVAADPVSLGVLRPPAQYGADVAVGDVQPLGNSLSFGGPYAGYFAVREALVRRMPGRITGATHDEEGRRGFVLTLQTREQHIRRERATSNICTNNALNALAATVYLATAGPEGLAEVAGRSARLAHAAQARLCGLPGVRLAWPQPFFFEFTLKLPRPAGPVVHALLQDGLLAGLSLGRFQAAWDRLLLVSVTEARTLEDIERLVESLRRILAAA</sequence>
<dbReference type="RefSeq" id="WP_068141176.1">
    <property type="nucleotide sequence ID" value="NZ_AP014924.1"/>
</dbReference>
<dbReference type="Gene3D" id="3.90.1150.10">
    <property type="entry name" value="Aspartate Aminotransferase, domain 1"/>
    <property type="match status" value="1"/>
</dbReference>
<comment type="function">
    <text evidence="1 4">The glycine cleavage system catalyzes the degradation of glycine. The P protein binds the alpha-amino group of glycine through its pyridoxal phosphate cofactor; CO(2) is released and the remaining methylamine moiety is then transferred to the lipoamide cofactor of the H protein.</text>
</comment>
<dbReference type="PANTHER" id="PTHR42806:SF1">
    <property type="entry name" value="GLYCINE DEHYDROGENASE (DECARBOXYLATING)"/>
    <property type="match status" value="1"/>
</dbReference>
<dbReference type="Gene3D" id="3.40.640.10">
    <property type="entry name" value="Type I PLP-dependent aspartate aminotransferase-like (Major domain)"/>
    <property type="match status" value="1"/>
</dbReference>
<feature type="domain" description="Glycine cleavage system P-protein N-terminal" evidence="5">
    <location>
        <begin position="1"/>
        <end position="441"/>
    </location>
</feature>
<dbReference type="CDD" id="cd00613">
    <property type="entry name" value="GDC-P"/>
    <property type="match status" value="1"/>
</dbReference>
<dbReference type="NCBIfam" id="NF001696">
    <property type="entry name" value="PRK00451.1"/>
    <property type="match status" value="1"/>
</dbReference>
<comment type="similarity">
    <text evidence="4">Belongs to the GcvP family. N-terminal subunit subfamily.</text>
</comment>
<evidence type="ECO:0000256" key="2">
    <source>
        <dbReference type="ARBA" id="ARBA00023002"/>
    </source>
</evidence>
<evidence type="ECO:0000256" key="4">
    <source>
        <dbReference type="HAMAP-Rule" id="MF_00712"/>
    </source>
</evidence>
<dbReference type="GO" id="GO:0004375">
    <property type="term" value="F:glycine dehydrogenase (decarboxylating) activity"/>
    <property type="evidence" value="ECO:0007669"/>
    <property type="project" value="UniProtKB-EC"/>
</dbReference>
<evidence type="ECO:0000256" key="3">
    <source>
        <dbReference type="ARBA" id="ARBA00049026"/>
    </source>
</evidence>
<evidence type="ECO:0000256" key="1">
    <source>
        <dbReference type="ARBA" id="ARBA00003788"/>
    </source>
</evidence>
<dbReference type="InterPro" id="IPR015422">
    <property type="entry name" value="PyrdxlP-dep_Trfase_small"/>
</dbReference>
<protein>
    <recommendedName>
        <fullName evidence="4">Probable glycine dehydrogenase (decarboxylating) subunit 1</fullName>
        <ecNumber evidence="4">1.4.4.2</ecNumber>
    </recommendedName>
    <alternativeName>
        <fullName evidence="4">Glycine cleavage system P-protein subunit 1</fullName>
    </alternativeName>
    <alternativeName>
        <fullName evidence="4">Glycine decarboxylase subunit 1</fullName>
    </alternativeName>
    <alternativeName>
        <fullName evidence="4">Glycine dehydrogenase (aminomethyl-transferring) subunit 1</fullName>
    </alternativeName>
</protein>
<reference evidence="7" key="2">
    <citation type="journal article" date="2016" name="Int. J. Syst. Evol. Microbiol.">
        <title>Complete genome sequence and cell structure of Limnochorda pilosa, a Gram-negative spore-former within the phylum Firmicutes.</title>
        <authorList>
            <person name="Watanabe M."/>
            <person name="Kojima H."/>
            <person name="Fukui M."/>
        </authorList>
    </citation>
    <scope>NUCLEOTIDE SEQUENCE [LARGE SCALE GENOMIC DNA]</scope>
    <source>
        <strain evidence="7">HC45</strain>
    </source>
</reference>
<evidence type="ECO:0000313" key="6">
    <source>
        <dbReference type="EMBL" id="BAS29445.1"/>
    </source>
</evidence>
<dbReference type="GO" id="GO:0009116">
    <property type="term" value="P:nucleoside metabolic process"/>
    <property type="evidence" value="ECO:0007669"/>
    <property type="project" value="InterPro"/>
</dbReference>
<dbReference type="PATRIC" id="fig|1555112.3.peg.3672"/>
<dbReference type="STRING" id="1555112.LIP_3637"/>
<accession>A0A0K2SQP0</accession>
<dbReference type="EMBL" id="AP014924">
    <property type="protein sequence ID" value="BAS29445.1"/>
    <property type="molecule type" value="Genomic_DNA"/>
</dbReference>
<dbReference type="InterPro" id="IPR015421">
    <property type="entry name" value="PyrdxlP-dep_Trfase_major"/>
</dbReference>
<dbReference type="SUPFAM" id="SSF53383">
    <property type="entry name" value="PLP-dependent transferases"/>
    <property type="match status" value="1"/>
</dbReference>
<comment type="subunit">
    <text evidence="4">The glycine cleavage system is composed of four proteins: P, T, L and H. In this organism, the P 'protein' is a heterodimer of two subunits.</text>
</comment>
<dbReference type="AlphaFoldDB" id="A0A0K2SQP0"/>
<dbReference type="GO" id="GO:0019464">
    <property type="term" value="P:glycine decarboxylation via glycine cleavage system"/>
    <property type="evidence" value="ECO:0007669"/>
    <property type="project" value="UniProtKB-UniRule"/>
</dbReference>
<dbReference type="InterPro" id="IPR020581">
    <property type="entry name" value="GDC_P"/>
</dbReference>
<dbReference type="PANTHER" id="PTHR42806">
    <property type="entry name" value="GLYCINE CLEAVAGE SYSTEM P-PROTEIN"/>
    <property type="match status" value="1"/>
</dbReference>
<dbReference type="InterPro" id="IPR023010">
    <property type="entry name" value="GcvPA"/>
</dbReference>
<dbReference type="EC" id="1.4.4.2" evidence="4"/>
<proteinExistence type="inferred from homology"/>
<gene>
    <name evidence="4" type="primary">gcvPA</name>
    <name evidence="6" type="ORF">LIP_3637</name>
</gene>
<organism evidence="6 7">
    <name type="scientific">Limnochorda pilosa</name>
    <dbReference type="NCBI Taxonomy" id="1555112"/>
    <lineage>
        <taxon>Bacteria</taxon>
        <taxon>Bacillati</taxon>
        <taxon>Bacillota</taxon>
        <taxon>Limnochordia</taxon>
        <taxon>Limnochordales</taxon>
        <taxon>Limnochordaceae</taxon>
        <taxon>Limnochorda</taxon>
    </lineage>
</organism>
<keyword evidence="2 4" id="KW-0560">Oxidoreductase</keyword>
<keyword evidence="7" id="KW-1185">Reference proteome</keyword>
<dbReference type="HAMAP" id="MF_00712">
    <property type="entry name" value="GcvPA"/>
    <property type="match status" value="1"/>
</dbReference>
<dbReference type="InterPro" id="IPR049315">
    <property type="entry name" value="GDC-P_N"/>
</dbReference>
<evidence type="ECO:0000313" key="7">
    <source>
        <dbReference type="Proteomes" id="UP000065807"/>
    </source>
</evidence>
<reference evidence="7" key="1">
    <citation type="submission" date="2015-07" db="EMBL/GenBank/DDBJ databases">
        <title>Complete genome sequence and phylogenetic analysis of Limnochorda pilosa.</title>
        <authorList>
            <person name="Watanabe M."/>
            <person name="Kojima H."/>
            <person name="Fukui M."/>
        </authorList>
    </citation>
    <scope>NUCLEOTIDE SEQUENCE [LARGE SCALE GENOMIC DNA]</scope>
    <source>
        <strain evidence="7">HC45</strain>
    </source>
</reference>
<dbReference type="OrthoDB" id="9771867at2"/>
<dbReference type="KEGG" id="lpil:LIP_3637"/>